<reference evidence="2 3" key="1">
    <citation type="submission" date="2016-10" db="EMBL/GenBank/DDBJ databases">
        <authorList>
            <person name="de Groot N.N."/>
        </authorList>
    </citation>
    <scope>NUCLEOTIDE SEQUENCE [LARGE SCALE GENOMIC DNA]</scope>
    <source>
        <strain evidence="2 3">DSM 19012</strain>
    </source>
</reference>
<keyword evidence="3" id="KW-1185">Reference proteome</keyword>
<name>A0A1I2FAM7_9BACT</name>
<dbReference type="Pfam" id="PF13432">
    <property type="entry name" value="TPR_16"/>
    <property type="match status" value="1"/>
</dbReference>
<proteinExistence type="predicted"/>
<accession>A0A1I2FAM7</accession>
<dbReference type="Gene3D" id="1.25.40.10">
    <property type="entry name" value="Tetratricopeptide repeat domain"/>
    <property type="match status" value="1"/>
</dbReference>
<dbReference type="InterPro" id="IPR019734">
    <property type="entry name" value="TPR_rpt"/>
</dbReference>
<dbReference type="InParanoid" id="A0A1I2FAM7"/>
<evidence type="ECO:0000256" key="1">
    <source>
        <dbReference type="SAM" id="SignalP"/>
    </source>
</evidence>
<dbReference type="InterPro" id="IPR011990">
    <property type="entry name" value="TPR-like_helical_dom_sf"/>
</dbReference>
<dbReference type="eggNOG" id="COG5010">
    <property type="taxonomic scope" value="Bacteria"/>
</dbReference>
<keyword evidence="1" id="KW-0732">Signal</keyword>
<dbReference type="PROSITE" id="PS51257">
    <property type="entry name" value="PROKAR_LIPOPROTEIN"/>
    <property type="match status" value="1"/>
</dbReference>
<evidence type="ECO:0000313" key="3">
    <source>
        <dbReference type="Proteomes" id="UP000181976"/>
    </source>
</evidence>
<dbReference type="STRING" id="385682.SAMN05444380_12716"/>
<feature type="signal peptide" evidence="1">
    <location>
        <begin position="1"/>
        <end position="25"/>
    </location>
</feature>
<dbReference type="Proteomes" id="UP000181976">
    <property type="component" value="Unassembled WGS sequence"/>
</dbReference>
<protein>
    <submittedName>
        <fullName evidence="2">Tetratricopeptide repeat-containing protein</fullName>
    </submittedName>
</protein>
<dbReference type="RefSeq" id="WP_010527769.1">
    <property type="nucleotide sequence ID" value="NZ_AFSL01000062.1"/>
</dbReference>
<dbReference type="AlphaFoldDB" id="A0A1I2FAM7"/>
<dbReference type="SUPFAM" id="SSF48452">
    <property type="entry name" value="TPR-like"/>
    <property type="match status" value="1"/>
</dbReference>
<gene>
    <name evidence="2" type="ORF">SAMN05444380_12716</name>
</gene>
<dbReference type="Pfam" id="PF13181">
    <property type="entry name" value="TPR_8"/>
    <property type="match status" value="1"/>
</dbReference>
<feature type="chain" id="PRO_5010173045" evidence="1">
    <location>
        <begin position="26"/>
        <end position="574"/>
    </location>
</feature>
<dbReference type="SMART" id="SM00028">
    <property type="entry name" value="TPR"/>
    <property type="match status" value="3"/>
</dbReference>
<organism evidence="2 3">
    <name type="scientific">Thermophagus xiamenensis</name>
    <dbReference type="NCBI Taxonomy" id="385682"/>
    <lineage>
        <taxon>Bacteria</taxon>
        <taxon>Pseudomonadati</taxon>
        <taxon>Bacteroidota</taxon>
        <taxon>Bacteroidia</taxon>
        <taxon>Marinilabiliales</taxon>
        <taxon>Marinilabiliaceae</taxon>
        <taxon>Thermophagus</taxon>
    </lineage>
</organism>
<sequence length="574" mass="63492">MKRTRINLFATVTLAALLASCSGLDKMKDNAPDVKYTVTPEVLEAHGGKVPVTIKVQIPGGYFDKKTEIEATPVLVYEGGETAYEPYRLQGEKVDGNAKVISYANGGQFTYEGSVDYNDDMRVADLVVRITAKKGETTLEFEPVKIAEGVIATSQLMGKKGTIAALGEDNFQRITPEVGEADIHYLIQRSNVRRSELTKEDIKTLEEFVEAANEAENKSFKSANISAYASPDGPIDLNTRLAEQRQNSAKRYLDRLFRKVGVGAATAEDFYELRSTPEDWEGFKELVQNSDIQDKDLILRVLSTYTDPEVRETEIKNMAATYKVLAEKILPELRRSVMKVNVEVIGKSDEEISELAVSNPSELNLEEILYAATLTDYLDEQLKIYQTALNQHSNSWRAQNNIGVVLFKKGDIDGAKTAFEKANSMKANEPVVLNNLGVIALYNDDVEAAKEYFDSAAGAGPALDNNLGVLALYNGNYDEAVRYFGNSTTCNAALAKLLNGNYDSALATLNAIDAEIALKHYLKAIIGARQNDTDLLFAELRKAVELDSELKEFAATDMEFARYFEDASFKEIVQ</sequence>
<dbReference type="OrthoDB" id="1465834at2"/>
<dbReference type="EMBL" id="FONA01000027">
    <property type="protein sequence ID" value="SFF01590.1"/>
    <property type="molecule type" value="Genomic_DNA"/>
</dbReference>
<dbReference type="NCBIfam" id="NF047558">
    <property type="entry name" value="TPR_END_plus"/>
    <property type="match status" value="1"/>
</dbReference>
<evidence type="ECO:0000313" key="2">
    <source>
        <dbReference type="EMBL" id="SFF01590.1"/>
    </source>
</evidence>